<gene>
    <name evidence="4" type="primary">aroH</name>
    <name evidence="4" type="ORF">FJZ00_02150</name>
</gene>
<protein>
    <recommendedName>
        <fullName evidence="1 3">chorismate mutase</fullName>
        <ecNumber evidence="1 3">5.4.99.5</ecNumber>
    </recommendedName>
</protein>
<dbReference type="CDD" id="cd02185">
    <property type="entry name" value="AroH"/>
    <property type="match status" value="1"/>
</dbReference>
<dbReference type="GO" id="GO:0004106">
    <property type="term" value="F:chorismate mutase activity"/>
    <property type="evidence" value="ECO:0007669"/>
    <property type="project" value="UniProtKB-UniRule"/>
</dbReference>
<sequence length="128" mass="13681">MEPGATARVRAIRGATTVESNSREAILQATGELLGAIMGANDFAPNDIVSAIFTMTADLDAVFPAEAARGIGWTKVPLLCTREIDVPGALPACIRVMVHVETALSRDAIQHVYLREAVRLRPDLTSPQ</sequence>
<dbReference type="InterPro" id="IPR008243">
    <property type="entry name" value="Chorismate_mutase_AroH"/>
</dbReference>
<dbReference type="InterPro" id="IPR035959">
    <property type="entry name" value="RutC-like_sf"/>
</dbReference>
<dbReference type="GO" id="GO:0008652">
    <property type="term" value="P:amino acid biosynthetic process"/>
    <property type="evidence" value="ECO:0007669"/>
    <property type="project" value="UniProtKB-UniRule"/>
</dbReference>
<dbReference type="PANTHER" id="PTHR21164:SF0">
    <property type="entry name" value="CHORISMATE MUTASE AROH"/>
    <property type="match status" value="1"/>
</dbReference>
<organism evidence="4 5">
    <name type="scientific">Candidatus Tanganyikabacteria bacterium</name>
    <dbReference type="NCBI Taxonomy" id="2961651"/>
    <lineage>
        <taxon>Bacteria</taxon>
        <taxon>Bacillati</taxon>
        <taxon>Candidatus Sericytochromatia</taxon>
        <taxon>Candidatus Tanganyikabacteria</taxon>
    </lineage>
</organism>
<evidence type="ECO:0000313" key="5">
    <source>
        <dbReference type="Proteomes" id="UP000703893"/>
    </source>
</evidence>
<evidence type="ECO:0000256" key="1">
    <source>
        <dbReference type="NCBIfam" id="TIGR01796"/>
    </source>
</evidence>
<keyword evidence="2 3" id="KW-0028">Amino-acid biosynthesis</keyword>
<dbReference type="Gene3D" id="3.30.1330.40">
    <property type="entry name" value="RutC-like"/>
    <property type="match status" value="1"/>
</dbReference>
<reference evidence="4 5" key="1">
    <citation type="submission" date="2019-03" db="EMBL/GenBank/DDBJ databases">
        <title>Lake Tanganyika Metagenome-Assembled Genomes (MAGs).</title>
        <authorList>
            <person name="Tran P."/>
        </authorList>
    </citation>
    <scope>NUCLEOTIDE SEQUENCE [LARGE SCALE GENOMIC DNA]</scope>
    <source>
        <strain evidence="4">K_DeepCast_65m_m2_236</strain>
    </source>
</reference>
<dbReference type="PANTHER" id="PTHR21164">
    <property type="entry name" value="CHORISMATE MUTASE"/>
    <property type="match status" value="1"/>
</dbReference>
<feature type="binding site" evidence="2">
    <location>
        <position position="13"/>
    </location>
    <ligand>
        <name>prephenate</name>
        <dbReference type="ChEBI" id="CHEBI:29934"/>
    </ligand>
</feature>
<proteinExistence type="predicted"/>
<dbReference type="EMBL" id="VGJX01000079">
    <property type="protein sequence ID" value="MBM3273927.1"/>
    <property type="molecule type" value="Genomic_DNA"/>
</dbReference>
<feature type="binding site" evidence="2">
    <location>
        <position position="113"/>
    </location>
    <ligand>
        <name>prephenate</name>
        <dbReference type="ChEBI" id="CHEBI:29934"/>
    </ligand>
</feature>
<dbReference type="EC" id="5.4.99.5" evidence="1 3"/>
<name>A0A937X454_9BACT</name>
<dbReference type="GO" id="GO:0046417">
    <property type="term" value="P:chorismate metabolic process"/>
    <property type="evidence" value="ECO:0007669"/>
    <property type="project" value="TreeGrafter"/>
</dbReference>
<dbReference type="Pfam" id="PF07736">
    <property type="entry name" value="CM_1"/>
    <property type="match status" value="1"/>
</dbReference>
<evidence type="ECO:0000256" key="3">
    <source>
        <dbReference type="PROSITE-ProRule" id="PRU00514"/>
    </source>
</evidence>
<dbReference type="PROSITE" id="PS51167">
    <property type="entry name" value="CHORISMATE_MUT_1"/>
    <property type="match status" value="1"/>
</dbReference>
<dbReference type="NCBIfam" id="TIGR01796">
    <property type="entry name" value="CM_mono_aroH"/>
    <property type="match status" value="1"/>
</dbReference>
<evidence type="ECO:0000313" key="4">
    <source>
        <dbReference type="EMBL" id="MBM3273927.1"/>
    </source>
</evidence>
<comment type="catalytic activity">
    <reaction evidence="3">
        <text>chorismate = prephenate</text>
        <dbReference type="Rhea" id="RHEA:13897"/>
        <dbReference type="ChEBI" id="CHEBI:29748"/>
        <dbReference type="ChEBI" id="CHEBI:29934"/>
        <dbReference type="EC" id="5.4.99.5"/>
    </reaction>
</comment>
<keyword evidence="2 3" id="KW-0057">Aromatic amino acid biosynthesis</keyword>
<dbReference type="PIRSF" id="PIRSF005965">
    <property type="entry name" value="Chor_mut_AroH"/>
    <property type="match status" value="1"/>
</dbReference>
<dbReference type="SUPFAM" id="SSF55298">
    <property type="entry name" value="YjgF-like"/>
    <property type="match status" value="1"/>
</dbReference>
<dbReference type="AlphaFoldDB" id="A0A937X454"/>
<evidence type="ECO:0000256" key="2">
    <source>
        <dbReference type="PIRSR" id="PIRSR005965-1"/>
    </source>
</evidence>
<comment type="caution">
    <text evidence="4">The sequence shown here is derived from an EMBL/GenBank/DDBJ whole genome shotgun (WGS) entry which is preliminary data.</text>
</comment>
<accession>A0A937X454</accession>
<dbReference type="GO" id="GO:0009073">
    <property type="term" value="P:aromatic amino acid family biosynthetic process"/>
    <property type="evidence" value="ECO:0007669"/>
    <property type="project" value="UniProtKB-UniRule"/>
</dbReference>
<keyword evidence="3 4" id="KW-0413">Isomerase</keyword>
<feature type="binding site" evidence="2">
    <location>
        <position position="95"/>
    </location>
    <ligand>
        <name>prephenate</name>
        <dbReference type="ChEBI" id="CHEBI:29934"/>
    </ligand>
</feature>
<dbReference type="Proteomes" id="UP000703893">
    <property type="component" value="Unassembled WGS sequence"/>
</dbReference>